<dbReference type="Proteomes" id="UP000283530">
    <property type="component" value="Unassembled WGS sequence"/>
</dbReference>
<dbReference type="PROSITE" id="PS50090">
    <property type="entry name" value="MYB_LIKE"/>
    <property type="match status" value="1"/>
</dbReference>
<feature type="domain" description="HTH myb-type" evidence="9">
    <location>
        <begin position="57"/>
        <end position="111"/>
    </location>
</feature>
<dbReference type="SMART" id="SM00717">
    <property type="entry name" value="SANT"/>
    <property type="match status" value="1"/>
</dbReference>
<dbReference type="AlphaFoldDB" id="A0A443PID9"/>
<protein>
    <submittedName>
        <fullName evidence="10">Protein REVEILLE 1</fullName>
    </submittedName>
</protein>
<reference evidence="10 11" key="1">
    <citation type="journal article" date="2019" name="Nat. Plants">
        <title>Stout camphor tree genome fills gaps in understanding of flowering plant genome evolution.</title>
        <authorList>
            <person name="Chaw S.M."/>
            <person name="Liu Y.C."/>
            <person name="Wu Y.W."/>
            <person name="Wang H.Y."/>
            <person name="Lin C.I."/>
            <person name="Wu C.S."/>
            <person name="Ke H.M."/>
            <person name="Chang L.Y."/>
            <person name="Hsu C.Y."/>
            <person name="Yang H.T."/>
            <person name="Sudianto E."/>
            <person name="Hsu M.H."/>
            <person name="Wu K.P."/>
            <person name="Wang L.N."/>
            <person name="Leebens-Mack J.H."/>
            <person name="Tsai I.J."/>
        </authorList>
    </citation>
    <scope>NUCLEOTIDE SEQUENCE [LARGE SCALE GENOMIC DNA]</scope>
    <source>
        <strain evidence="11">cv. Chaw 1501</strain>
        <tissue evidence="10">Young leaves</tissue>
    </source>
</reference>
<dbReference type="STRING" id="337451.A0A443PID9"/>
<keyword evidence="3" id="KW-0238">DNA-binding</keyword>
<feature type="region of interest" description="Disordered" evidence="6">
    <location>
        <begin position="386"/>
        <end position="428"/>
    </location>
</feature>
<dbReference type="InterPro" id="IPR006447">
    <property type="entry name" value="Myb_dom_plants"/>
</dbReference>
<evidence type="ECO:0000256" key="1">
    <source>
        <dbReference type="ARBA" id="ARBA00004123"/>
    </source>
</evidence>
<feature type="region of interest" description="Disordered" evidence="6">
    <location>
        <begin position="117"/>
        <end position="266"/>
    </location>
</feature>
<dbReference type="CDD" id="cd00167">
    <property type="entry name" value="SANT"/>
    <property type="match status" value="1"/>
</dbReference>
<evidence type="ECO:0000256" key="2">
    <source>
        <dbReference type="ARBA" id="ARBA00023015"/>
    </source>
</evidence>
<dbReference type="NCBIfam" id="TIGR01557">
    <property type="entry name" value="myb_SHAQKYF"/>
    <property type="match status" value="1"/>
</dbReference>
<dbReference type="FunFam" id="1.10.10.60:FF:000023">
    <property type="entry name" value="protein REVEILLE 6 isoform X1"/>
    <property type="match status" value="1"/>
</dbReference>
<dbReference type="GO" id="GO:0005634">
    <property type="term" value="C:nucleus"/>
    <property type="evidence" value="ECO:0007669"/>
    <property type="project" value="UniProtKB-SubCell"/>
</dbReference>
<name>A0A443PID9_9MAGN</name>
<organism evidence="10 11">
    <name type="scientific">Cinnamomum micranthum f. kanehirae</name>
    <dbReference type="NCBI Taxonomy" id="337451"/>
    <lineage>
        <taxon>Eukaryota</taxon>
        <taxon>Viridiplantae</taxon>
        <taxon>Streptophyta</taxon>
        <taxon>Embryophyta</taxon>
        <taxon>Tracheophyta</taxon>
        <taxon>Spermatophyta</taxon>
        <taxon>Magnoliopsida</taxon>
        <taxon>Magnoliidae</taxon>
        <taxon>Laurales</taxon>
        <taxon>Lauraceae</taxon>
        <taxon>Cinnamomum</taxon>
    </lineage>
</organism>
<evidence type="ECO:0000256" key="6">
    <source>
        <dbReference type="SAM" id="MobiDB-lite"/>
    </source>
</evidence>
<dbReference type="InterPro" id="IPR001005">
    <property type="entry name" value="SANT/Myb"/>
</dbReference>
<evidence type="ECO:0000256" key="3">
    <source>
        <dbReference type="ARBA" id="ARBA00023125"/>
    </source>
</evidence>
<dbReference type="Pfam" id="PF00249">
    <property type="entry name" value="Myb_DNA-binding"/>
    <property type="match status" value="1"/>
</dbReference>
<feature type="compositionally biased region" description="Polar residues" evidence="6">
    <location>
        <begin position="191"/>
        <end position="207"/>
    </location>
</feature>
<feature type="compositionally biased region" description="Basic and acidic residues" evidence="6">
    <location>
        <begin position="405"/>
        <end position="416"/>
    </location>
</feature>
<dbReference type="InterPro" id="IPR017930">
    <property type="entry name" value="Myb_dom"/>
</dbReference>
<dbReference type="GO" id="GO:0010468">
    <property type="term" value="P:regulation of gene expression"/>
    <property type="evidence" value="ECO:0007669"/>
    <property type="project" value="UniProtKB-ARBA"/>
</dbReference>
<dbReference type="Gene3D" id="1.10.10.60">
    <property type="entry name" value="Homeodomain-like"/>
    <property type="match status" value="1"/>
</dbReference>
<dbReference type="PANTHER" id="PTHR12802:SF155">
    <property type="entry name" value="DEUBIQUITINASE MYSM1"/>
    <property type="match status" value="1"/>
</dbReference>
<proteinExistence type="predicted"/>
<sequence length="506" mass="55922">MDVQEKGGGTVFNSGHVLMPSNCIRLDNGNSLLTGVQPKELYTLGDEVTPKARKPYTITKQRERWTEEEHKKFLEALKLHGRAWRRIEEHIGTKTAVQIRSHAQKFFSKVVRESSCNSSSMKSIEIPPPRPKRKPMHPYPRKLANSSIKGMPLSLQPERSTSPIQSISEQVNGSPKSVLSAGSDPMGLTILNPSNGSSPFSSATGLNPRSVLGGEHENGSPSTTTSSVEKDRRSPSPVLVSADSSQQDKPSMDLETDYEDQDRSKEASYIEVPTSLKLFGRTVLVTDSHRPSSPIVVQHREPSIITDTENQRENLGVLKQAQTSLTNTMQRYTTGGQCRSGWNSWPYGVSPLYYCMQFRQEDSNSAEASSNIPWWAVYGSLPFPPMNSQNVDSKQKPSDSCTQALDDKESSNKEESWTGSNTGSFSEVGLGDRNCEVVDSQNDAKAKEPVSVFRLKASENSAFSRAGSRDCGKGFVPYKRCVAETDVEQPLIGGDERENQRIRLCL</sequence>
<feature type="compositionally biased region" description="Basic residues" evidence="6">
    <location>
        <begin position="130"/>
        <end position="140"/>
    </location>
</feature>
<feature type="compositionally biased region" description="Polar residues" evidence="6">
    <location>
        <begin position="157"/>
        <end position="177"/>
    </location>
</feature>
<feature type="domain" description="Myb-like" evidence="7">
    <location>
        <begin position="57"/>
        <end position="107"/>
    </location>
</feature>
<keyword evidence="4" id="KW-0804">Transcription</keyword>
<evidence type="ECO:0000313" key="10">
    <source>
        <dbReference type="EMBL" id="RWR90526.1"/>
    </source>
</evidence>
<accession>A0A443PID9</accession>
<dbReference type="OrthoDB" id="118550at2759"/>
<feature type="compositionally biased region" description="Polar residues" evidence="6">
    <location>
        <begin position="386"/>
        <end position="403"/>
    </location>
</feature>
<keyword evidence="5" id="KW-0539">Nucleus</keyword>
<keyword evidence="2" id="KW-0805">Transcription regulation</keyword>
<evidence type="ECO:0000256" key="4">
    <source>
        <dbReference type="ARBA" id="ARBA00023163"/>
    </source>
</evidence>
<dbReference type="GO" id="GO:0003677">
    <property type="term" value="F:DNA binding"/>
    <property type="evidence" value="ECO:0007669"/>
    <property type="project" value="UniProtKB-KW"/>
</dbReference>
<dbReference type="SUPFAM" id="SSF46689">
    <property type="entry name" value="Homeodomain-like"/>
    <property type="match status" value="1"/>
</dbReference>
<dbReference type="InterPro" id="IPR017884">
    <property type="entry name" value="SANT_dom"/>
</dbReference>
<evidence type="ECO:0000259" key="7">
    <source>
        <dbReference type="PROSITE" id="PS50090"/>
    </source>
</evidence>
<dbReference type="PROSITE" id="PS51293">
    <property type="entry name" value="SANT"/>
    <property type="match status" value="1"/>
</dbReference>
<feature type="domain" description="SANT" evidence="8">
    <location>
        <begin position="60"/>
        <end position="111"/>
    </location>
</feature>
<dbReference type="EMBL" id="QPKB01000008">
    <property type="protein sequence ID" value="RWR90526.1"/>
    <property type="molecule type" value="Genomic_DNA"/>
</dbReference>
<gene>
    <name evidence="10" type="ORF">CKAN_01962300</name>
</gene>
<comment type="caution">
    <text evidence="10">The sequence shown here is derived from an EMBL/GenBank/DDBJ whole genome shotgun (WGS) entry which is preliminary data.</text>
</comment>
<dbReference type="PROSITE" id="PS51294">
    <property type="entry name" value="HTH_MYB"/>
    <property type="match status" value="1"/>
</dbReference>
<comment type="subcellular location">
    <subcellularLocation>
        <location evidence="1">Nucleus</location>
    </subcellularLocation>
</comment>
<evidence type="ECO:0000256" key="5">
    <source>
        <dbReference type="ARBA" id="ARBA00023242"/>
    </source>
</evidence>
<evidence type="ECO:0000259" key="9">
    <source>
        <dbReference type="PROSITE" id="PS51294"/>
    </source>
</evidence>
<dbReference type="InterPro" id="IPR009057">
    <property type="entry name" value="Homeodomain-like_sf"/>
</dbReference>
<keyword evidence="11" id="KW-1185">Reference proteome</keyword>
<evidence type="ECO:0000313" key="11">
    <source>
        <dbReference type="Proteomes" id="UP000283530"/>
    </source>
</evidence>
<evidence type="ECO:0000259" key="8">
    <source>
        <dbReference type="PROSITE" id="PS51293"/>
    </source>
</evidence>
<dbReference type="PANTHER" id="PTHR12802">
    <property type="entry name" value="SWI/SNF COMPLEX-RELATED"/>
    <property type="match status" value="1"/>
</dbReference>